<dbReference type="GO" id="GO:0016301">
    <property type="term" value="F:kinase activity"/>
    <property type="evidence" value="ECO:0007669"/>
    <property type="project" value="UniProtKB-KW"/>
</dbReference>
<reference evidence="2 3" key="1">
    <citation type="submission" date="2015-02" db="EMBL/GenBank/DDBJ databases">
        <title>Improved understanding of the partial-nitritation anammox process through 23 genomes representing the majority of the microbial community.</title>
        <authorList>
            <person name="Speth D.R."/>
            <person name="In T Zandt M."/>
            <person name="Guerrero Cruz S."/>
            <person name="Jetten M.S."/>
            <person name="Dutilh B.E."/>
        </authorList>
    </citation>
    <scope>NUCLEOTIDE SEQUENCE [LARGE SCALE GENOMIC DNA]</scope>
    <source>
        <strain evidence="2">OLB20</strain>
    </source>
</reference>
<organism evidence="2 3">
    <name type="scientific">candidate division WS6 bacterium OLB20</name>
    <dbReference type="NCBI Taxonomy" id="1617426"/>
    <lineage>
        <taxon>Bacteria</taxon>
        <taxon>Candidatus Dojkabacteria</taxon>
    </lineage>
</organism>
<proteinExistence type="predicted"/>
<dbReference type="SUPFAM" id="SSF52540">
    <property type="entry name" value="P-loop containing nucleoside triphosphate hydrolases"/>
    <property type="match status" value="1"/>
</dbReference>
<keyword evidence="2" id="KW-0418">Kinase</keyword>
<dbReference type="AlphaFoldDB" id="A0A136M0N3"/>
<keyword evidence="1" id="KW-0812">Transmembrane</keyword>
<evidence type="ECO:0000313" key="2">
    <source>
        <dbReference type="EMBL" id="KXK27468.1"/>
    </source>
</evidence>
<dbReference type="InterPro" id="IPR027417">
    <property type="entry name" value="P-loop_NTPase"/>
</dbReference>
<keyword evidence="2" id="KW-0808">Transferase</keyword>
<accession>A0A136M0N3</accession>
<gene>
    <name evidence="2" type="primary">cmk</name>
    <name evidence="2" type="ORF">TR69_WS6001000345</name>
</gene>
<evidence type="ECO:0000313" key="3">
    <source>
        <dbReference type="Proteomes" id="UP000070457"/>
    </source>
</evidence>
<sequence length="230" mass="26238">MPDTLRPDINIALTGWPGVGTSTLTLLLALILDMRYVYIGSVFRTINEKLKVEGEHSLSSEFEQMIQPLIGKTIDTYVDHILLNKSGIILESDLSAFRIGKHPKVYSIFIRAGMEARKKREAKDGRVGVDAPLEERDAALREEYIKLWDTDIFDDELIARKYNVIIDNSSLTVEEEITAILDRVARLPQMKGTTREQLHKRAQAVLKRHAAFDKESMRKDLLKKKADVEF</sequence>
<keyword evidence="1" id="KW-0472">Membrane</keyword>
<dbReference type="EMBL" id="JYNZ01000002">
    <property type="protein sequence ID" value="KXK27468.1"/>
    <property type="molecule type" value="Genomic_DNA"/>
</dbReference>
<protein>
    <submittedName>
        <fullName evidence="2">Cytidylate kinase</fullName>
        <ecNumber evidence="2">2.7.4.25</ecNumber>
    </submittedName>
</protein>
<dbReference type="EC" id="2.7.4.25" evidence="2"/>
<keyword evidence="1" id="KW-1133">Transmembrane helix</keyword>
<comment type="caution">
    <text evidence="2">The sequence shown here is derived from an EMBL/GenBank/DDBJ whole genome shotgun (WGS) entry which is preliminary data.</text>
</comment>
<dbReference type="Proteomes" id="UP000070457">
    <property type="component" value="Unassembled WGS sequence"/>
</dbReference>
<evidence type="ECO:0000256" key="1">
    <source>
        <dbReference type="SAM" id="Phobius"/>
    </source>
</evidence>
<dbReference type="Gene3D" id="3.40.50.300">
    <property type="entry name" value="P-loop containing nucleotide triphosphate hydrolases"/>
    <property type="match status" value="1"/>
</dbReference>
<dbReference type="STRING" id="1617426.TR69_WS6001000345"/>
<name>A0A136M0N3_9BACT</name>
<feature type="transmembrane region" description="Helical" evidence="1">
    <location>
        <begin position="12"/>
        <end position="32"/>
    </location>
</feature>